<keyword evidence="2" id="KW-1185">Reference proteome</keyword>
<sequence length="397" mass="42291">MTLDVQVRGLLDRALELYRDSARATVWLRRHRARLDEPVRLAVAGPRAAGKTTLVRAIGTDRAVMVDTPPLDAAEPDTVERTCMDADAVLYLVPRPAQVDPRLLRAMQDHAIARAAPVNALAVLSRADELGGGRVDALISARQVARRHRRATELGGLCQDVLPVAGLLADAGRTLREDEVGAFAVLARVPRAELDPHLLSADRFAGPAVPGGLPAEVRAGLIGRFGLFGVRLAVTLVRQGTGGAEALAAELVRRSGLAELVAGIDRWFVAPRPVLKARSALIALEIVLRNEPSPAAVSLAAELERVVAGAHEFRELRELARLRAGRAGLPDEPRAEALRLLGDEGTAGTDRLGGAGDPATVLDAVRRWRAWAQSPLLDAGGRRVAITVIRSCEAMLG</sequence>
<dbReference type="EMBL" id="FOWW01000003">
    <property type="protein sequence ID" value="SFP69442.1"/>
    <property type="molecule type" value="Genomic_DNA"/>
</dbReference>
<dbReference type="InterPro" id="IPR027417">
    <property type="entry name" value="P-loop_NTPase"/>
</dbReference>
<dbReference type="Proteomes" id="UP000198727">
    <property type="component" value="Unassembled WGS sequence"/>
</dbReference>
<reference evidence="2" key="1">
    <citation type="submission" date="2016-10" db="EMBL/GenBank/DDBJ databases">
        <authorList>
            <person name="Varghese N."/>
            <person name="Submissions S."/>
        </authorList>
    </citation>
    <scope>NUCLEOTIDE SEQUENCE [LARGE SCALE GENOMIC DNA]</scope>
    <source>
        <strain evidence="2">CGMCC 4.5579</strain>
    </source>
</reference>
<name>A0A1I5SFH2_9PSEU</name>
<accession>A0A1I5SFH2</accession>
<gene>
    <name evidence="1" type="ORF">SAMN05421810_103124</name>
</gene>
<dbReference type="OrthoDB" id="4379468at2"/>
<dbReference type="SUPFAM" id="SSF52540">
    <property type="entry name" value="P-loop containing nucleoside triphosphate hydrolases"/>
    <property type="match status" value="1"/>
</dbReference>
<protein>
    <recommendedName>
        <fullName evidence="3">50S ribosome-binding GTPase</fullName>
    </recommendedName>
</protein>
<organism evidence="1 2">
    <name type="scientific">Amycolatopsis arida</name>
    <dbReference type="NCBI Taxonomy" id="587909"/>
    <lineage>
        <taxon>Bacteria</taxon>
        <taxon>Bacillati</taxon>
        <taxon>Actinomycetota</taxon>
        <taxon>Actinomycetes</taxon>
        <taxon>Pseudonocardiales</taxon>
        <taxon>Pseudonocardiaceae</taxon>
        <taxon>Amycolatopsis</taxon>
    </lineage>
</organism>
<dbReference type="AlphaFoldDB" id="A0A1I5SFH2"/>
<evidence type="ECO:0008006" key="3">
    <source>
        <dbReference type="Google" id="ProtNLM"/>
    </source>
</evidence>
<evidence type="ECO:0000313" key="2">
    <source>
        <dbReference type="Proteomes" id="UP000198727"/>
    </source>
</evidence>
<dbReference type="RefSeq" id="WP_092529810.1">
    <property type="nucleotide sequence ID" value="NZ_FOWW01000003.1"/>
</dbReference>
<proteinExistence type="predicted"/>
<evidence type="ECO:0000313" key="1">
    <source>
        <dbReference type="EMBL" id="SFP69442.1"/>
    </source>
</evidence>
<dbReference type="STRING" id="587909.SAMN05421810_103124"/>